<feature type="region of interest" description="Disordered" evidence="5">
    <location>
        <begin position="45"/>
        <end position="68"/>
    </location>
</feature>
<gene>
    <name evidence="7" type="ORF">DFR74_10631</name>
</gene>
<organism evidence="7 8">
    <name type="scientific">Nocardia puris</name>
    <dbReference type="NCBI Taxonomy" id="208602"/>
    <lineage>
        <taxon>Bacteria</taxon>
        <taxon>Bacillati</taxon>
        <taxon>Actinomycetota</taxon>
        <taxon>Actinomycetes</taxon>
        <taxon>Mycobacteriales</taxon>
        <taxon>Nocardiaceae</taxon>
        <taxon>Nocardia</taxon>
    </lineage>
</organism>
<dbReference type="AlphaFoldDB" id="A0A366DJ91"/>
<evidence type="ECO:0000259" key="6">
    <source>
        <dbReference type="PROSITE" id="PS51935"/>
    </source>
</evidence>
<evidence type="ECO:0000256" key="5">
    <source>
        <dbReference type="SAM" id="MobiDB-lite"/>
    </source>
</evidence>
<protein>
    <submittedName>
        <fullName evidence="7">NlpC/P60 family protein</fullName>
    </submittedName>
</protein>
<accession>A0A366DJ91</accession>
<dbReference type="EMBL" id="QNRE01000006">
    <property type="protein sequence ID" value="RBO90147.1"/>
    <property type="molecule type" value="Genomic_DNA"/>
</dbReference>
<keyword evidence="3" id="KW-0378">Hydrolase</keyword>
<dbReference type="PANTHER" id="PTHR47359">
    <property type="entry name" value="PEPTIDOGLYCAN DL-ENDOPEPTIDASE CWLO"/>
    <property type="match status" value="1"/>
</dbReference>
<keyword evidence="4" id="KW-0788">Thiol protease</keyword>
<keyword evidence="2" id="KW-0645">Protease</keyword>
<dbReference type="Pfam" id="PF00877">
    <property type="entry name" value="NLPC_P60"/>
    <property type="match status" value="1"/>
</dbReference>
<dbReference type="GO" id="GO:0006508">
    <property type="term" value="P:proteolysis"/>
    <property type="evidence" value="ECO:0007669"/>
    <property type="project" value="UniProtKB-KW"/>
</dbReference>
<evidence type="ECO:0000313" key="8">
    <source>
        <dbReference type="Proteomes" id="UP000252586"/>
    </source>
</evidence>
<evidence type="ECO:0000256" key="1">
    <source>
        <dbReference type="ARBA" id="ARBA00007074"/>
    </source>
</evidence>
<dbReference type="RefSeq" id="WP_407675009.1">
    <property type="nucleotide sequence ID" value="NZ_CP107943.1"/>
</dbReference>
<evidence type="ECO:0000256" key="4">
    <source>
        <dbReference type="ARBA" id="ARBA00022807"/>
    </source>
</evidence>
<comment type="similarity">
    <text evidence="1">Belongs to the peptidase C40 family.</text>
</comment>
<feature type="compositionally biased region" description="Gly residues" evidence="5">
    <location>
        <begin position="52"/>
        <end position="62"/>
    </location>
</feature>
<dbReference type="Gene3D" id="3.90.1720.10">
    <property type="entry name" value="endopeptidase domain like (from Nostoc punctiforme)"/>
    <property type="match status" value="1"/>
</dbReference>
<comment type="caution">
    <text evidence="7">The sequence shown here is derived from an EMBL/GenBank/DDBJ whole genome shotgun (WGS) entry which is preliminary data.</text>
</comment>
<name>A0A366DJ91_9NOCA</name>
<dbReference type="SUPFAM" id="SSF54001">
    <property type="entry name" value="Cysteine proteinases"/>
    <property type="match status" value="1"/>
</dbReference>
<feature type="domain" description="NlpC/P60" evidence="6">
    <location>
        <begin position="73"/>
        <end position="187"/>
    </location>
</feature>
<dbReference type="GO" id="GO:0008234">
    <property type="term" value="F:cysteine-type peptidase activity"/>
    <property type="evidence" value="ECO:0007669"/>
    <property type="project" value="UniProtKB-KW"/>
</dbReference>
<dbReference type="InterPro" id="IPR051794">
    <property type="entry name" value="PG_Endopeptidase_C40"/>
</dbReference>
<evidence type="ECO:0000256" key="3">
    <source>
        <dbReference type="ARBA" id="ARBA00022801"/>
    </source>
</evidence>
<dbReference type="Proteomes" id="UP000252586">
    <property type="component" value="Unassembled WGS sequence"/>
</dbReference>
<evidence type="ECO:0000256" key="2">
    <source>
        <dbReference type="ARBA" id="ARBA00022670"/>
    </source>
</evidence>
<dbReference type="InterPro" id="IPR000064">
    <property type="entry name" value="NLP_P60_dom"/>
</dbReference>
<keyword evidence="8" id="KW-1185">Reference proteome</keyword>
<reference evidence="7 8" key="1">
    <citation type="submission" date="2018-06" db="EMBL/GenBank/DDBJ databases">
        <title>Genomic Encyclopedia of Type Strains, Phase IV (KMG-IV): sequencing the most valuable type-strain genomes for metagenomic binning, comparative biology and taxonomic classification.</title>
        <authorList>
            <person name="Goeker M."/>
        </authorList>
    </citation>
    <scope>NUCLEOTIDE SEQUENCE [LARGE SCALE GENOMIC DNA]</scope>
    <source>
        <strain evidence="7 8">DSM 44599</strain>
    </source>
</reference>
<proteinExistence type="inferred from homology"/>
<evidence type="ECO:0000313" key="7">
    <source>
        <dbReference type="EMBL" id="RBO90147.1"/>
    </source>
</evidence>
<dbReference type="PANTHER" id="PTHR47359:SF3">
    <property type="entry name" value="NLP_P60 DOMAIN-CONTAINING PROTEIN-RELATED"/>
    <property type="match status" value="1"/>
</dbReference>
<sequence length="187" mass="18838">MTGKPSPTELSSRKPGKPLRRMLIGFVLSTVATLILAGPAWADTGSASGSASGSGSGSGSGSSSGSAALPLPSPRGVAALALAATQTGKPYVWGGTGPHGWDCSGLVQWAFRQVGVDMPRTTWQQATVGTPVPFGALAPGDVVVLNADGSHVGIYAGFGQILNAYGLGVPVGLAPLSQFTIYSIRRF</sequence>
<dbReference type="PROSITE" id="PS51935">
    <property type="entry name" value="NLPC_P60"/>
    <property type="match status" value="1"/>
</dbReference>
<dbReference type="InterPro" id="IPR038765">
    <property type="entry name" value="Papain-like_cys_pep_sf"/>
</dbReference>